<dbReference type="KEGG" id="ppi:YSA_08299"/>
<reference evidence="1 2" key="1">
    <citation type="journal article" date="2012" name="J. Bacteriol.">
        <title>Complete Genome Sequence of the Naphthalene-Degrading Pseudomonas putida Strain ND6.</title>
        <authorList>
            <person name="Li S."/>
            <person name="Zhao H."/>
            <person name="Li Y."/>
            <person name="Niu S."/>
            <person name="Cai B."/>
        </authorList>
    </citation>
    <scope>NUCLEOTIDE SEQUENCE [LARGE SCALE GENOMIC DNA]</scope>
    <source>
        <strain evidence="1 2">ND6</strain>
    </source>
</reference>
<organism evidence="1 2">
    <name type="scientific">Pseudomonas putida ND6</name>
    <dbReference type="NCBI Taxonomy" id="231023"/>
    <lineage>
        <taxon>Bacteria</taxon>
        <taxon>Pseudomonadati</taxon>
        <taxon>Pseudomonadota</taxon>
        <taxon>Gammaproteobacteria</taxon>
        <taxon>Pseudomonadales</taxon>
        <taxon>Pseudomonadaceae</taxon>
        <taxon>Pseudomonas</taxon>
    </lineage>
</organism>
<accession>I3V0I5</accession>
<dbReference type="AlphaFoldDB" id="I3V0I5"/>
<sequence>MLSAWRLNVKADDIEFVIEIVSVPHNAVGAGMPAKNITRWMAPAMPVFAGKPAPTVFAQAFAK</sequence>
<dbReference type="HOGENOM" id="CLU_2882559_0_0_6"/>
<evidence type="ECO:0000313" key="1">
    <source>
        <dbReference type="EMBL" id="AFK71256.1"/>
    </source>
</evidence>
<name>I3V0I5_PSEPU</name>
<protein>
    <submittedName>
        <fullName evidence="1">Uncharacterized protein</fullName>
    </submittedName>
</protein>
<dbReference type="Proteomes" id="UP000005268">
    <property type="component" value="Chromosome"/>
</dbReference>
<gene>
    <name evidence="1" type="ORF">YSA_08299</name>
</gene>
<dbReference type="EMBL" id="CP003588">
    <property type="protein sequence ID" value="AFK71256.1"/>
    <property type="molecule type" value="Genomic_DNA"/>
</dbReference>
<evidence type="ECO:0000313" key="2">
    <source>
        <dbReference type="Proteomes" id="UP000005268"/>
    </source>
</evidence>
<proteinExistence type="predicted"/>